<keyword evidence="6" id="KW-1185">Reference proteome</keyword>
<dbReference type="Pfam" id="PF16472">
    <property type="entry name" value="DUF5050"/>
    <property type="match status" value="1"/>
</dbReference>
<dbReference type="InterPro" id="IPR053369">
    <property type="entry name" value="SrfA-induced_signal"/>
</dbReference>
<accession>A0ABS6F1V5</accession>
<reference evidence="5 6" key="1">
    <citation type="submission" date="2021-06" db="EMBL/GenBank/DDBJ databases">
        <authorList>
            <person name="Sun Q."/>
            <person name="Li D."/>
        </authorList>
    </citation>
    <scope>NUCLEOTIDE SEQUENCE [LARGE SCALE GENOMIC DNA]</scope>
    <source>
        <strain evidence="5 6">MSJ-4</strain>
    </source>
</reference>
<dbReference type="RefSeq" id="WP_216457280.1">
    <property type="nucleotide sequence ID" value="NZ_JAHLQL010000004.1"/>
</dbReference>
<dbReference type="InterPro" id="IPR011081">
    <property type="entry name" value="Big_4"/>
</dbReference>
<comment type="caution">
    <text evidence="5">The sequence shown here is derived from an EMBL/GenBank/DDBJ whole genome shotgun (WGS) entry which is preliminary data.</text>
</comment>
<evidence type="ECO:0000313" key="5">
    <source>
        <dbReference type="EMBL" id="MBU5592502.1"/>
    </source>
</evidence>
<evidence type="ECO:0000313" key="6">
    <source>
        <dbReference type="Proteomes" id="UP000736583"/>
    </source>
</evidence>
<evidence type="ECO:0000259" key="4">
    <source>
        <dbReference type="Pfam" id="PF16472"/>
    </source>
</evidence>
<gene>
    <name evidence="5" type="ORF">KQI89_12125</name>
</gene>
<feature type="domain" description="Bacterial Ig-like" evidence="2">
    <location>
        <begin position="655"/>
        <end position="712"/>
    </location>
</feature>
<evidence type="ECO:0000256" key="1">
    <source>
        <dbReference type="ARBA" id="ARBA00022729"/>
    </source>
</evidence>
<dbReference type="InterPro" id="IPR032485">
    <property type="entry name" value="LRP1-like_beta_prop"/>
</dbReference>
<dbReference type="EMBL" id="JAHLQL010000004">
    <property type="protein sequence ID" value="MBU5592502.1"/>
    <property type="molecule type" value="Genomic_DNA"/>
</dbReference>
<dbReference type="InterPro" id="IPR032812">
    <property type="entry name" value="SbsA_Ig"/>
</dbReference>
<organism evidence="5 6">
    <name type="scientific">Clostridium simiarum</name>
    <dbReference type="NCBI Taxonomy" id="2841506"/>
    <lineage>
        <taxon>Bacteria</taxon>
        <taxon>Bacillati</taxon>
        <taxon>Bacillota</taxon>
        <taxon>Clostridia</taxon>
        <taxon>Eubacteriales</taxon>
        <taxon>Clostridiaceae</taxon>
        <taxon>Clostridium</taxon>
    </lineage>
</organism>
<dbReference type="PANTHER" id="PTHR32256">
    <property type="match status" value="1"/>
</dbReference>
<feature type="domain" description="SbsA Ig-like" evidence="3">
    <location>
        <begin position="43"/>
        <end position="135"/>
    </location>
</feature>
<evidence type="ECO:0000259" key="3">
    <source>
        <dbReference type="Pfam" id="PF13205"/>
    </source>
</evidence>
<protein>
    <submittedName>
        <fullName evidence="5">DUF5050 domain-containing protein</fullName>
    </submittedName>
</protein>
<name>A0ABS6F1V5_9CLOT</name>
<proteinExistence type="predicted"/>
<dbReference type="Pfam" id="PF07532">
    <property type="entry name" value="Big_4"/>
    <property type="match status" value="1"/>
</dbReference>
<evidence type="ECO:0000259" key="2">
    <source>
        <dbReference type="Pfam" id="PF07532"/>
    </source>
</evidence>
<feature type="domain" description="Prolow-density lipoprotein receptor-related protein 1-like beta-propeller" evidence="4">
    <location>
        <begin position="331"/>
        <end position="614"/>
    </location>
</feature>
<dbReference type="Proteomes" id="UP000736583">
    <property type="component" value="Unassembled WGS sequence"/>
</dbReference>
<dbReference type="PANTHER" id="PTHR32256:SF17">
    <property type="entry name" value="EGF-LIKE DOMAIN-CONTAINING PROTEIN"/>
    <property type="match status" value="1"/>
</dbReference>
<dbReference type="Pfam" id="PF13205">
    <property type="entry name" value="Big_5"/>
    <property type="match status" value="1"/>
</dbReference>
<keyword evidence="1" id="KW-0732">Signal</keyword>
<sequence>MKGKKKLYKLISVFSLMMFLFTSKIFVVQPQAAQAAEEFKIMDTKYNLESNHEFTVKFSQEVDENTLKDGAIKIYEKTTLKPVDITITKDPYNPSYVKVKSKTNYAKGRTYTLEVRDIKSKKKYNLKKPTRMDFTIKNIYSGLPGEDGLIIVDDKAYAVDYLIKNIKMVNEIISRSYDIYYTYDINYEKIYSLFGTGPVEGVEPSRKYDKMVYVDPEGKKHLYEWREDRQEYQLVPPKAKVDVIVRSDAKTTNLTLKEVKAVPDAKYYKIKGSNVIKGIGESILYVALGNTEEISILAEDKTVLAKGIVDVYRNNNSDIRLRLSESLHAGNSGGNSNNNGIAVEDDEGYIYYVNNSDKERVYKLGADGAFNRMILEDKAQYLNESGDWIYYSNYNDEGKMYKVKKDGTERQKMLDDKAAYISISGEDIYYSNHSDLGKLYRVKKSGSDVKVDATNRVHGNKVVIDYGSVNKVSDEVAYINISGDWIYYSNYSDGHKPYVIHKDGTYRGKISDVWADCIQVVGDWLYFTSGNGTISKVNKNGQGSVIPIKGQISQYNKGYHINVYGDWIYYSNAEDGGKLYRINTDGSGNKVKLSDETVGYINIVGDWIYFTTTKGKLLRLPLDSDGSITPEEVGKPKDSNQIVEIKDVYVTVGFEDVNQSTEFLEDKYLPRKVPAIMKDNTIQQLVVIWDTTPSKVTFKDGVRTYTGSVVGYNKTIKLYMTIPSEMLNDTNKLTVYKNGSKNDMLIVDEIKGPSDSNKVQARLKEGDTIKVYYDKDKKKLLGTSKVGREGRAIVSKMDFDPYGKSLFVTITRVDKAESAPTEIKQYITPSIALGDVEDKDFNGVGLDIRDLTIRRWELPSWNRFDMSYLNNYYIRSTQEIYILPARTALDMNSHNPIVDKLSTTTTDWDGSVLSKDDAKYKNKDSKGTLFKNGGYDVYVASRYSGKASPDIDGYMPLVEGKVANHTPGTYNMVAEVTPAKPTIKQQRVQGYDPNKLNIHVMLDKTLNPGEEAWLVPVEFLDEVRGWNSETGPSPFERLLSEGHDLVKFTGAGTKMPAPEGDKSITNPLDKDYKLFIVNGVGTSIESDNKITVDNSVPKITLDKAGEKPVYDVGDAISISANEKSKVYVVRWGIDRNPQALEEAFKSQNALMIQHRGSNISIPLFKSETLIDFTNVLGSTLLESYYAIAVDDAGNISDYKELTIRRDFKPLLDVLNDARGKDNPSQELLLAIKKGEQLLIKPNVKQSEIKLVVDEIQTMLGRLSKDTSLSSNDSNIIVQGSVVRTSQMSVSEFIGKTITKNNARVDILGPDKQLTTKTELESGMYVRVTAQDSTTYQDYLISVVIASPKDGVALKEAMEDSSIEIINLSPTVYKIDDKIKVTKNLTIKGSTVGVSKIEFGEKGNITIDSSSTTVISKIGFIGGAQYKDNIIENNGKLSLDSVNFSNFEFAAGGFSVIKSNKQAKLEVENTEFSSIKSLATEFSHIYIDEGAQAGTKVENSTFRGMNTGKNVAGIRISGTDGSNYNEILINKNSFSDFISGVTDSIATPIYVDGGKVNLSANTISGSEVGIWLEADRAKVQVGSINLGSKGENADAIGAVIQNMNRNINGKGNFYGDIVAGKKVSGNVPIIYYNSTKTPTIKELSITNAGTADEIKLEIKDTLASGNKYVYLVNSTLIALPTPGQVLSSYTDYVDKDTVIDTIAGKHMIIAEVNSSTNKVVKARQIYIP</sequence>